<keyword evidence="2" id="KW-1185">Reference proteome</keyword>
<protein>
    <submittedName>
        <fullName evidence="1">Uncharacterized protein</fullName>
    </submittedName>
</protein>
<organism evidence="1 2">
    <name type="scientific">Leptospira yasudae</name>
    <dbReference type="NCBI Taxonomy" id="2202201"/>
    <lineage>
        <taxon>Bacteria</taxon>
        <taxon>Pseudomonadati</taxon>
        <taxon>Spirochaetota</taxon>
        <taxon>Spirochaetia</taxon>
        <taxon>Leptospirales</taxon>
        <taxon>Leptospiraceae</taxon>
        <taxon>Leptospira</taxon>
    </lineage>
</organism>
<reference evidence="1 2" key="2">
    <citation type="journal article" date="2020" name="Int. J. Syst. Evol. Microbiol.">
        <title>Leptospira yasudae sp. nov. and Leptospira stimsonii sp. nov., two new species of the pathogenic group isolated from environmental sources.</title>
        <authorList>
            <person name="Casanovas-Massana A."/>
            <person name="Hamond C."/>
            <person name="Santos L.A."/>
            <person name="de Oliveira D."/>
            <person name="Hacker K.P."/>
            <person name="Balassiano I."/>
            <person name="Costa F."/>
            <person name="Medeiros M.A."/>
            <person name="Reis M.G."/>
            <person name="Ko A.I."/>
            <person name="Wunder E.A."/>
        </authorList>
    </citation>
    <scope>NUCLEOTIDE SEQUENCE [LARGE SCALE GENOMIC DNA]</scope>
    <source>
        <strain evidence="1 2">B21</strain>
    </source>
</reference>
<dbReference type="Proteomes" id="UP000285569">
    <property type="component" value="Unassembled WGS sequence"/>
</dbReference>
<sequence length="80" mass="9362">MEKYADQRRGRKLKNSPLRKRFQKFFLNHSGRAPRIFLRVAKGLQKTRVRPLQAPLRSGRYATKPCASFAQNLPNPIHVF</sequence>
<evidence type="ECO:0000313" key="1">
    <source>
        <dbReference type="EMBL" id="RHX78076.1"/>
    </source>
</evidence>
<reference evidence="2" key="1">
    <citation type="submission" date="2018-05" db="EMBL/GenBank/DDBJ databases">
        <title>Leptospira yasudae sp. nov. and Leptospira stimsonii sp. nov., two pathogenic species of the genus Leptospira isolated from environmental sources.</title>
        <authorList>
            <person name="Casanovas-Massana A."/>
            <person name="Hamond C."/>
            <person name="Santos L.A."/>
            <person name="Hacker K.P."/>
            <person name="Balassiano I."/>
            <person name="Medeiros M.A."/>
            <person name="Reis M.G."/>
            <person name="Ko A.I."/>
            <person name="Wunder E.A."/>
        </authorList>
    </citation>
    <scope>NUCLEOTIDE SEQUENCE [LARGE SCALE GENOMIC DNA]</scope>
    <source>
        <strain evidence="2">B21</strain>
    </source>
</reference>
<comment type="caution">
    <text evidence="1">The sequence shown here is derived from an EMBL/GenBank/DDBJ whole genome shotgun (WGS) entry which is preliminary data.</text>
</comment>
<accession>A0ABX9LYT5</accession>
<evidence type="ECO:0000313" key="2">
    <source>
        <dbReference type="Proteomes" id="UP000285569"/>
    </source>
</evidence>
<dbReference type="EMBL" id="QHCR01000009">
    <property type="protein sequence ID" value="RHX78076.1"/>
    <property type="molecule type" value="Genomic_DNA"/>
</dbReference>
<proteinExistence type="predicted"/>
<name>A0ABX9LYT5_9LEPT</name>
<gene>
    <name evidence="1" type="ORF">DLM77_18615</name>
</gene>